<organism evidence="1 2">
    <name type="scientific">Nocardioides bigeumensis</name>
    <dbReference type="NCBI Taxonomy" id="433657"/>
    <lineage>
        <taxon>Bacteria</taxon>
        <taxon>Bacillati</taxon>
        <taxon>Actinomycetota</taxon>
        <taxon>Actinomycetes</taxon>
        <taxon>Propionibacteriales</taxon>
        <taxon>Nocardioidaceae</taxon>
        <taxon>Nocardioides</taxon>
    </lineage>
</organism>
<reference evidence="1 2" key="1">
    <citation type="journal article" date="2019" name="Int. J. Syst. Evol. Microbiol.">
        <title>The Global Catalogue of Microorganisms (GCM) 10K type strain sequencing project: providing services to taxonomists for standard genome sequencing and annotation.</title>
        <authorList>
            <consortium name="The Broad Institute Genomics Platform"/>
            <consortium name="The Broad Institute Genome Sequencing Center for Infectious Disease"/>
            <person name="Wu L."/>
            <person name="Ma J."/>
        </authorList>
    </citation>
    <scope>NUCLEOTIDE SEQUENCE [LARGE SCALE GENOMIC DNA]</scope>
    <source>
        <strain evidence="1 2">JCM 16021</strain>
    </source>
</reference>
<name>A0ABN2YB24_9ACTN</name>
<protein>
    <submittedName>
        <fullName evidence="1">Uncharacterized protein</fullName>
    </submittedName>
</protein>
<gene>
    <name evidence="1" type="ORF">GCM10009843_21330</name>
</gene>
<keyword evidence="2" id="KW-1185">Reference proteome</keyword>
<evidence type="ECO:0000313" key="1">
    <source>
        <dbReference type="EMBL" id="GAA2124521.1"/>
    </source>
</evidence>
<accession>A0ABN2YB24</accession>
<comment type="caution">
    <text evidence="1">The sequence shown here is derived from an EMBL/GenBank/DDBJ whole genome shotgun (WGS) entry which is preliminary data.</text>
</comment>
<sequence length="593" mass="62479">MATALDQIETAGGIAVPNFFNGRILSAEDLRMVMAADRRHRTLVGRALGPGIADGLRVSRASGSSVTVTAGVAVNRHGEVLDLPTDLEVRVAGTGAIGTSAGPAGTAFSDCGGSSPASSTSNAFLLTVRPDSIETGSAPADPYLTGASCGPGFLAEGVRFRRVPFDPAFLAGVLADTQTPGLGSASPRSRNVVSHLFLGSGPWTAFSDVATAGDVDPDLELAHQLLALQKCEVPLAVFYLQGGSVAELDEWAVRRPCRAATGDAGGLASFTSPLRAAAGTAAYLQFQAQLAELLSSTGPSGGPRLATHFRYLPAAGILPAACIGSPGTITDFLGGTPMPFFTGVSASAWNKAERPVRSARVEGILRAGAEQPPIDLVTTRGLPLTVVAVQDSLVRSEPYAVFVSAHHPYRERIDLDLLMDRLAAVEPVVDEEPFVTVAMQTDELWPTESGYRLLVTYRVTTNVNERFLLEPRARKRSSVPYAVSARMVDEDGATTRDLQVGPNILTVEYRLTIGGVHVFDERRADHEEGDVTRSIAGEEEGESIVVDKQPSGVIIRELESGAARLPQFTFGLEVSLLSDSTVTAKAAFLYALP</sequence>
<proteinExistence type="predicted"/>
<dbReference type="Proteomes" id="UP001500575">
    <property type="component" value="Unassembled WGS sequence"/>
</dbReference>
<dbReference type="EMBL" id="BAAAQQ010000011">
    <property type="protein sequence ID" value="GAA2124521.1"/>
    <property type="molecule type" value="Genomic_DNA"/>
</dbReference>
<dbReference type="RefSeq" id="WP_344303695.1">
    <property type="nucleotide sequence ID" value="NZ_BAAAQQ010000011.1"/>
</dbReference>
<evidence type="ECO:0000313" key="2">
    <source>
        <dbReference type="Proteomes" id="UP001500575"/>
    </source>
</evidence>